<feature type="transmembrane region" description="Helical" evidence="2">
    <location>
        <begin position="168"/>
        <end position="193"/>
    </location>
</feature>
<evidence type="ECO:0000256" key="3">
    <source>
        <dbReference type="SAM" id="SignalP"/>
    </source>
</evidence>
<evidence type="ECO:0000256" key="2">
    <source>
        <dbReference type="SAM" id="Phobius"/>
    </source>
</evidence>
<dbReference type="EMBL" id="LJIJ01000936">
    <property type="protein sequence ID" value="ODM93659.1"/>
    <property type="molecule type" value="Genomic_DNA"/>
</dbReference>
<protein>
    <submittedName>
        <fullName evidence="4">Uncharacterized protein</fullName>
    </submittedName>
</protein>
<keyword evidence="2" id="KW-0472">Membrane</keyword>
<keyword evidence="2" id="KW-0812">Transmembrane</keyword>
<keyword evidence="2" id="KW-1133">Transmembrane helix</keyword>
<accession>A0A1D2MKV0</accession>
<keyword evidence="5" id="KW-1185">Reference proteome</keyword>
<dbReference type="AlphaFoldDB" id="A0A1D2MKV0"/>
<sequence length="291" mass="31616">MAISNCITGRPKFLIVACILLISLQYAESVPKREILNSKKVFPEENVNLSNQESKSEDVSSGNSHNPTELVLRSLLEQILGTSNTRQLDFISSFISMFTSIFNSILSSISSIIPGIGGGTNLTSSSSFNITSLQPMLGSLTDLTNLGGIGGGGCDLIDPLLISQLPGIFILTPIVIGALAIMIKIIVVICAIIPKFAAPIIEQITTRIRESKQQQQEQGGGGGWSHSISNNQYGAPSSSYANSRLEGNIEAVTQRFVKAYDKYSSLQMQKNEQQQYEGTNPNQYYQWNSQT</sequence>
<name>A0A1D2MKV0_ORCCI</name>
<comment type="caution">
    <text evidence="4">The sequence shown here is derived from an EMBL/GenBank/DDBJ whole genome shotgun (WGS) entry which is preliminary data.</text>
</comment>
<evidence type="ECO:0000313" key="4">
    <source>
        <dbReference type="EMBL" id="ODM93659.1"/>
    </source>
</evidence>
<keyword evidence="3" id="KW-0732">Signal</keyword>
<dbReference type="Proteomes" id="UP000094527">
    <property type="component" value="Unassembled WGS sequence"/>
</dbReference>
<evidence type="ECO:0000256" key="1">
    <source>
        <dbReference type="SAM" id="MobiDB-lite"/>
    </source>
</evidence>
<feature type="region of interest" description="Disordered" evidence="1">
    <location>
        <begin position="270"/>
        <end position="291"/>
    </location>
</feature>
<organism evidence="4 5">
    <name type="scientific">Orchesella cincta</name>
    <name type="common">Springtail</name>
    <name type="synonym">Podura cincta</name>
    <dbReference type="NCBI Taxonomy" id="48709"/>
    <lineage>
        <taxon>Eukaryota</taxon>
        <taxon>Metazoa</taxon>
        <taxon>Ecdysozoa</taxon>
        <taxon>Arthropoda</taxon>
        <taxon>Hexapoda</taxon>
        <taxon>Collembola</taxon>
        <taxon>Entomobryomorpha</taxon>
        <taxon>Entomobryoidea</taxon>
        <taxon>Orchesellidae</taxon>
        <taxon>Orchesellinae</taxon>
        <taxon>Orchesella</taxon>
    </lineage>
</organism>
<gene>
    <name evidence="4" type="ORF">Ocin01_13020</name>
</gene>
<evidence type="ECO:0000313" key="5">
    <source>
        <dbReference type="Proteomes" id="UP000094527"/>
    </source>
</evidence>
<feature type="signal peptide" evidence="3">
    <location>
        <begin position="1"/>
        <end position="29"/>
    </location>
</feature>
<reference evidence="4 5" key="1">
    <citation type="journal article" date="2016" name="Genome Biol. Evol.">
        <title>Gene Family Evolution Reflects Adaptation to Soil Environmental Stressors in the Genome of the Collembolan Orchesella cincta.</title>
        <authorList>
            <person name="Faddeeva-Vakhrusheva A."/>
            <person name="Derks M.F."/>
            <person name="Anvar S.Y."/>
            <person name="Agamennone V."/>
            <person name="Suring W."/>
            <person name="Smit S."/>
            <person name="van Straalen N.M."/>
            <person name="Roelofs D."/>
        </authorList>
    </citation>
    <scope>NUCLEOTIDE SEQUENCE [LARGE SCALE GENOMIC DNA]</scope>
    <source>
        <tissue evidence="4">Mixed pool</tissue>
    </source>
</reference>
<proteinExistence type="predicted"/>
<feature type="chain" id="PRO_5008904194" evidence="3">
    <location>
        <begin position="30"/>
        <end position="291"/>
    </location>
</feature>